<gene>
    <name evidence="2" type="ORF">SAMN05421844_11623</name>
</gene>
<name>A0ABY0P9Z7_9HYPH</name>
<dbReference type="Proteomes" id="UP000199468">
    <property type="component" value="Unassembled WGS sequence"/>
</dbReference>
<feature type="region of interest" description="Disordered" evidence="1">
    <location>
        <begin position="94"/>
        <end position="116"/>
    </location>
</feature>
<evidence type="ECO:0000313" key="3">
    <source>
        <dbReference type="Proteomes" id="UP000199468"/>
    </source>
</evidence>
<evidence type="ECO:0000313" key="2">
    <source>
        <dbReference type="EMBL" id="SDH79721.1"/>
    </source>
</evidence>
<comment type="caution">
    <text evidence="2">The sequence shown here is derived from an EMBL/GenBank/DDBJ whole genome shotgun (WGS) entry which is preliminary data.</text>
</comment>
<accession>A0ABY0P9Z7</accession>
<protein>
    <submittedName>
        <fullName evidence="2">Uncharacterized protein</fullName>
    </submittedName>
</protein>
<evidence type="ECO:0000256" key="1">
    <source>
        <dbReference type="SAM" id="MobiDB-lite"/>
    </source>
</evidence>
<reference evidence="2 3" key="1">
    <citation type="submission" date="2016-10" db="EMBL/GenBank/DDBJ databases">
        <authorList>
            <person name="Varghese N."/>
            <person name="Submissions S."/>
        </authorList>
    </citation>
    <scope>NUCLEOTIDE SEQUENCE [LARGE SCALE GENOMIC DNA]</scope>
    <source>
        <strain evidence="2 3">DSM 26672</strain>
    </source>
</reference>
<dbReference type="EMBL" id="FNBZ01000016">
    <property type="protein sequence ID" value="SDH79721.1"/>
    <property type="molecule type" value="Genomic_DNA"/>
</dbReference>
<keyword evidence="3" id="KW-1185">Reference proteome</keyword>
<organism evidence="2 3">
    <name type="scientific">Bosea robiniae</name>
    <dbReference type="NCBI Taxonomy" id="1036780"/>
    <lineage>
        <taxon>Bacteria</taxon>
        <taxon>Pseudomonadati</taxon>
        <taxon>Pseudomonadota</taxon>
        <taxon>Alphaproteobacteria</taxon>
        <taxon>Hyphomicrobiales</taxon>
        <taxon>Boseaceae</taxon>
        <taxon>Bosea</taxon>
    </lineage>
</organism>
<proteinExistence type="predicted"/>
<dbReference type="RefSeq" id="WP_139163638.1">
    <property type="nucleotide sequence ID" value="NZ_FNBZ01000016.1"/>
</dbReference>
<sequence length="116" mass="12881">MKPTVEAYTVALPWYEREDYQRLWELADDRDEMPGDYEAWHAAALSVINAWLARGRALQIVTIRPDEYLAWLEMEGLTNTAQTRLKYVECKASGAGSETGGLGVAADPESLSGSKS</sequence>